<dbReference type="HOGENOM" id="CLU_2823843_0_0_11"/>
<protein>
    <recommendedName>
        <fullName evidence="4">HTH cro/C1-type domain-containing protein</fullName>
    </recommendedName>
</protein>
<dbReference type="Pfam" id="PF13384">
    <property type="entry name" value="HTH_23"/>
    <property type="match status" value="1"/>
</dbReference>
<dbReference type="KEGG" id="cuv:CUREI_11520"/>
<name>A0A077HN77_9CORY</name>
<evidence type="ECO:0000313" key="2">
    <source>
        <dbReference type="EMBL" id="AIL97805.1"/>
    </source>
</evidence>
<evidence type="ECO:0008006" key="4">
    <source>
        <dbReference type="Google" id="ProtNLM"/>
    </source>
</evidence>
<keyword evidence="2" id="KW-0614">Plasmid</keyword>
<dbReference type="AlphaFoldDB" id="A0A077HN77"/>
<gene>
    <name evidence="1" type="ORF">CUREI_02985</name>
    <name evidence="2" type="ORF">CUREI_11520</name>
</gene>
<proteinExistence type="predicted"/>
<reference evidence="2 3" key="1">
    <citation type="submission" date="2014-08" db="EMBL/GenBank/DDBJ databases">
        <title>Complete genome sequence of Corynebacterium ureicelerivorans DSM 45051, a lipophilic and urea-splitting isolate from a blood culture of a septicaemia patient.</title>
        <authorList>
            <person name="Tippelt A."/>
            <person name="Albersmeier A."/>
            <person name="Brinkrolf K."/>
            <person name="Ruckert C."/>
            <person name="Tauch A."/>
        </authorList>
    </citation>
    <scope>NUCLEOTIDE SEQUENCE [LARGE SCALE GENOMIC DNA]</scope>
    <source>
        <strain evidence="2 3">IMMIB RIV-2301</strain>
        <plasmid evidence="3">Plasmid unnamed</plasmid>
        <plasmid evidence="2">unnamed</plasmid>
    </source>
</reference>
<dbReference type="EMBL" id="CP009216">
    <property type="protein sequence ID" value="AIL97805.1"/>
    <property type="molecule type" value="Genomic_DNA"/>
</dbReference>
<sequence>MDSEHDELLAAAVEAHQDYEGAVEAAKAARRLEFQRAVDGGVSRGQIARRLGRSTAWVSRIVSGDR</sequence>
<dbReference type="InterPro" id="IPR042075">
    <property type="entry name" value="KorB_DNA-db"/>
</dbReference>
<dbReference type="Proteomes" id="UP000028939">
    <property type="component" value="Chromosome"/>
</dbReference>
<dbReference type="STRING" id="401472.CUREI_02985"/>
<dbReference type="EMBL" id="CP009215">
    <property type="protein sequence ID" value="AIL96401.1"/>
    <property type="molecule type" value="Genomic_DNA"/>
</dbReference>
<dbReference type="Proteomes" id="UP000028939">
    <property type="component" value="Plasmid unnamed"/>
</dbReference>
<keyword evidence="3" id="KW-1185">Reference proteome</keyword>
<organism evidence="2 3">
    <name type="scientific">Corynebacterium ureicelerivorans</name>
    <dbReference type="NCBI Taxonomy" id="401472"/>
    <lineage>
        <taxon>Bacteria</taxon>
        <taxon>Bacillati</taxon>
        <taxon>Actinomycetota</taxon>
        <taxon>Actinomycetes</taxon>
        <taxon>Mycobacteriales</taxon>
        <taxon>Corynebacteriaceae</taxon>
        <taxon>Corynebacterium</taxon>
    </lineage>
</organism>
<dbReference type="KEGG" id="cuv:CUREI_02985"/>
<evidence type="ECO:0000313" key="1">
    <source>
        <dbReference type="EMBL" id="AIL96401.1"/>
    </source>
</evidence>
<geneLocation type="plasmid" evidence="2">
    <name>unnamed</name>
</geneLocation>
<dbReference type="Gene3D" id="1.10.10.730">
    <property type="entry name" value="KorB DNA-binding domain"/>
    <property type="match status" value="1"/>
</dbReference>
<accession>A0A077HN77</accession>
<evidence type="ECO:0000313" key="3">
    <source>
        <dbReference type="Proteomes" id="UP000028939"/>
    </source>
</evidence>
<dbReference type="RefSeq" id="WP_038610208.1">
    <property type="nucleotide sequence ID" value="NZ_CP009215.1"/>
</dbReference>